<organism evidence="4">
    <name type="scientific">Pseudomonas solani</name>
    <dbReference type="NCBI Taxonomy" id="2731552"/>
    <lineage>
        <taxon>Bacteria</taxon>
        <taxon>Pseudomonadati</taxon>
        <taxon>Pseudomonadota</taxon>
        <taxon>Gammaproteobacteria</taxon>
        <taxon>Pseudomonadales</taxon>
        <taxon>Pseudomonadaceae</taxon>
        <taxon>Pseudomonas</taxon>
    </lineage>
</organism>
<protein>
    <submittedName>
        <fullName evidence="4">Uncharacterized protein</fullName>
    </submittedName>
</protein>
<sequence>MNSTLGRTATFTFGVISYLVFLAAFSLSIAFVANLPWAPARLDGEPLLVPGWALAVDFALLVAVGLVYWASRGVTQNGRVLLVSLAVLALLVLWQPLSGEAWRLQSPALRQVLAAAFGFGGALLLYGVLLSDQLAAGGLHAAARRLFGLADEGSDEAREEWRRQRGDALSLGVLLLAWATPELSVTHLVLALLASLGVYLVRRRVLDGQPQEGAKQPEASHPRRPVLVASRKAGAPIDPVRAA</sequence>
<evidence type="ECO:0000313" key="3">
    <source>
        <dbReference type="EMBL" id="BCD89609.1"/>
    </source>
</evidence>
<feature type="transmembrane region" description="Helical" evidence="2">
    <location>
        <begin position="80"/>
        <end position="97"/>
    </location>
</feature>
<gene>
    <name evidence="4" type="ORF">ABS648_20150</name>
    <name evidence="3" type="ORF">PSm6_60160</name>
</gene>
<evidence type="ECO:0000256" key="1">
    <source>
        <dbReference type="SAM" id="MobiDB-lite"/>
    </source>
</evidence>
<evidence type="ECO:0000313" key="5">
    <source>
        <dbReference type="Proteomes" id="UP001064896"/>
    </source>
</evidence>
<proteinExistence type="predicted"/>
<reference evidence="4" key="2">
    <citation type="submission" date="2023-08" db="EMBL/GenBank/DDBJ databases">
        <title>Increased levels of nutrients transform a symbiont into a lethal pathobiont.</title>
        <authorList>
            <person name="Lachnit T."/>
            <person name="Ulrich L."/>
            <person name="Willmer F.M."/>
            <person name="Hasenbein T."/>
            <person name="Steiner L.X."/>
            <person name="Wolters M."/>
            <person name="Herbst E.M."/>
            <person name="Deines P."/>
        </authorList>
    </citation>
    <scope>NUCLEOTIDE SEQUENCE</scope>
    <source>
        <strain evidence="4">T3</strain>
    </source>
</reference>
<evidence type="ECO:0000313" key="4">
    <source>
        <dbReference type="EMBL" id="XBY62262.1"/>
    </source>
</evidence>
<feature type="region of interest" description="Disordered" evidence="1">
    <location>
        <begin position="210"/>
        <end position="243"/>
    </location>
</feature>
<accession>A0AAU7XWU2</accession>
<keyword evidence="2" id="KW-1133">Transmembrane helix</keyword>
<keyword evidence="5" id="KW-1185">Reference proteome</keyword>
<feature type="transmembrane region" description="Helical" evidence="2">
    <location>
        <begin position="109"/>
        <end position="129"/>
    </location>
</feature>
<feature type="transmembrane region" description="Helical" evidence="2">
    <location>
        <begin position="47"/>
        <end position="68"/>
    </location>
</feature>
<reference evidence="3" key="1">
    <citation type="submission" date="2020-05" db="EMBL/GenBank/DDBJ databases">
        <title>Complete genome sequence of Pseudomonas sp. Sm006.</title>
        <authorList>
            <person name="Takeuchi K."/>
            <person name="Someya N."/>
        </authorList>
    </citation>
    <scope>NUCLEOTIDE SEQUENCE</scope>
    <source>
        <strain evidence="3">Sm006</strain>
    </source>
</reference>
<dbReference type="EMBL" id="CP158373">
    <property type="protein sequence ID" value="XBY62262.1"/>
    <property type="molecule type" value="Genomic_DNA"/>
</dbReference>
<dbReference type="EMBL" id="AP023081">
    <property type="protein sequence ID" value="BCD89609.1"/>
    <property type="molecule type" value="Genomic_DNA"/>
</dbReference>
<evidence type="ECO:0000256" key="2">
    <source>
        <dbReference type="SAM" id="Phobius"/>
    </source>
</evidence>
<feature type="transmembrane region" description="Helical" evidence="2">
    <location>
        <begin position="12"/>
        <end position="35"/>
    </location>
</feature>
<keyword evidence="2" id="KW-0472">Membrane</keyword>
<feature type="transmembrane region" description="Helical" evidence="2">
    <location>
        <begin position="168"/>
        <end position="201"/>
    </location>
</feature>
<dbReference type="AlphaFoldDB" id="A0AAU7XWU2"/>
<dbReference type="RefSeq" id="WP_265169151.1">
    <property type="nucleotide sequence ID" value="NZ_AP023081.1"/>
</dbReference>
<keyword evidence="2" id="KW-0812">Transmembrane</keyword>
<dbReference type="Proteomes" id="UP001064896">
    <property type="component" value="Chromosome"/>
</dbReference>
<name>A0AAU7XWU2_9PSED</name>